<name>A0A1W0D220_9NEIS</name>
<evidence type="ECO:0000313" key="2">
    <source>
        <dbReference type="Proteomes" id="UP000192721"/>
    </source>
</evidence>
<dbReference type="EMBL" id="MUKV01000009">
    <property type="protein sequence ID" value="OQS41051.1"/>
    <property type="molecule type" value="Genomic_DNA"/>
</dbReference>
<protein>
    <submittedName>
        <fullName evidence="1">Uncharacterized protein</fullName>
    </submittedName>
</protein>
<organism evidence="1 2">
    <name type="scientific">Chromobacterium haemolyticum</name>
    <dbReference type="NCBI Taxonomy" id="394935"/>
    <lineage>
        <taxon>Bacteria</taxon>
        <taxon>Pseudomonadati</taxon>
        <taxon>Pseudomonadota</taxon>
        <taxon>Betaproteobacteria</taxon>
        <taxon>Neisseriales</taxon>
        <taxon>Chromobacteriaceae</taxon>
        <taxon>Chromobacterium</taxon>
    </lineage>
</organism>
<accession>A0A1W0D220</accession>
<reference evidence="1 2" key="1">
    <citation type="submission" date="2017-02" db="EMBL/GenBank/DDBJ databases">
        <title>Chromobacterium haemolyticum H5244.</title>
        <authorList>
            <person name="Gulvik C.A."/>
        </authorList>
    </citation>
    <scope>NUCLEOTIDE SEQUENCE [LARGE SCALE GENOMIC DNA]</scope>
    <source>
        <strain evidence="1 2">H5244</strain>
    </source>
</reference>
<dbReference type="Proteomes" id="UP000192721">
    <property type="component" value="Unassembled WGS sequence"/>
</dbReference>
<dbReference type="AlphaFoldDB" id="A0A1W0D220"/>
<sequence length="168" mass="19442">MRRIFFAKVLYAAGLWRLASIIMEEHVDKNDIEFVHRLNGGEQTFNDYKRTESHLIREITYLSFDYNEDGSASGHAIQNVLNIVIPIDVISAISSAININGLISITKIDDFIERLEKKQEKKNSRNYPEKRRTPWGWTEESNWKQGATTTHTPFGIDFKLSVRELVGR</sequence>
<comment type="caution">
    <text evidence="1">The sequence shown here is derived from an EMBL/GenBank/DDBJ whole genome shotgun (WGS) entry which is preliminary data.</text>
</comment>
<proteinExistence type="predicted"/>
<gene>
    <name evidence="1" type="ORF">B0T45_09490</name>
</gene>
<evidence type="ECO:0000313" key="1">
    <source>
        <dbReference type="EMBL" id="OQS41051.1"/>
    </source>
</evidence>